<feature type="compositionally biased region" description="Low complexity" evidence="1">
    <location>
        <begin position="550"/>
        <end position="562"/>
    </location>
</feature>
<dbReference type="PANTHER" id="PTHR32428:SF2">
    <property type="entry name" value="TARGET OF RAPAMYCIN COMPLEX 2 SUBUNIT BIT61-RELATED"/>
    <property type="match status" value="1"/>
</dbReference>
<evidence type="ECO:0000256" key="1">
    <source>
        <dbReference type="SAM" id="MobiDB-lite"/>
    </source>
</evidence>
<evidence type="ECO:0008006" key="4">
    <source>
        <dbReference type="Google" id="ProtNLM"/>
    </source>
</evidence>
<feature type="compositionally biased region" description="Basic and acidic residues" evidence="1">
    <location>
        <begin position="934"/>
        <end position="943"/>
    </location>
</feature>
<accession>A0A316URT7</accession>
<feature type="compositionally biased region" description="Low complexity" evidence="1">
    <location>
        <begin position="750"/>
        <end position="770"/>
    </location>
</feature>
<dbReference type="SUPFAM" id="SSF53254">
    <property type="entry name" value="Phosphoglycerate mutase-like"/>
    <property type="match status" value="1"/>
</dbReference>
<dbReference type="GO" id="GO:0038203">
    <property type="term" value="P:TORC2 signaling"/>
    <property type="evidence" value="ECO:0007669"/>
    <property type="project" value="TreeGrafter"/>
</dbReference>
<dbReference type="GeneID" id="37027811"/>
<feature type="compositionally biased region" description="Low complexity" evidence="1">
    <location>
        <begin position="708"/>
        <end position="722"/>
    </location>
</feature>
<organism evidence="2 3">
    <name type="scientific">Jaminaea rosea</name>
    <dbReference type="NCBI Taxonomy" id="1569628"/>
    <lineage>
        <taxon>Eukaryota</taxon>
        <taxon>Fungi</taxon>
        <taxon>Dikarya</taxon>
        <taxon>Basidiomycota</taxon>
        <taxon>Ustilaginomycotina</taxon>
        <taxon>Exobasidiomycetes</taxon>
        <taxon>Microstromatales</taxon>
        <taxon>Microstromatales incertae sedis</taxon>
        <taxon>Jaminaea</taxon>
    </lineage>
</organism>
<feature type="region of interest" description="Disordered" evidence="1">
    <location>
        <begin position="232"/>
        <end position="282"/>
    </location>
</feature>
<dbReference type="GO" id="GO:0031932">
    <property type="term" value="C:TORC2 complex"/>
    <property type="evidence" value="ECO:0007669"/>
    <property type="project" value="TreeGrafter"/>
</dbReference>
<dbReference type="Pfam" id="PF08539">
    <property type="entry name" value="HbrB"/>
    <property type="match status" value="1"/>
</dbReference>
<protein>
    <recommendedName>
        <fullName evidence="4">Phosphoglycerate mutase-like protein</fullName>
    </recommendedName>
</protein>
<feature type="compositionally biased region" description="Polar residues" evidence="1">
    <location>
        <begin position="855"/>
        <end position="867"/>
    </location>
</feature>
<feature type="compositionally biased region" description="Basic and acidic residues" evidence="1">
    <location>
        <begin position="91"/>
        <end position="100"/>
    </location>
</feature>
<evidence type="ECO:0000313" key="2">
    <source>
        <dbReference type="EMBL" id="PWN27997.1"/>
    </source>
</evidence>
<dbReference type="RefSeq" id="XP_025362609.1">
    <property type="nucleotide sequence ID" value="XM_025505988.1"/>
</dbReference>
<dbReference type="AlphaFoldDB" id="A0A316URT7"/>
<dbReference type="Gene3D" id="3.40.50.1240">
    <property type="entry name" value="Phosphoglycerate mutase-like"/>
    <property type="match status" value="1"/>
</dbReference>
<gene>
    <name evidence="2" type="ORF">BDZ90DRAFT_231768</name>
</gene>
<name>A0A316URT7_9BASI</name>
<feature type="compositionally biased region" description="Acidic residues" evidence="1">
    <location>
        <begin position="949"/>
        <end position="960"/>
    </location>
</feature>
<dbReference type="PANTHER" id="PTHR32428">
    <property type="entry name" value="TARGET OF RAPAMYCIN COMPLEX 2 SUBUNIT BIT61-RELATED"/>
    <property type="match status" value="1"/>
</dbReference>
<dbReference type="CDD" id="cd07067">
    <property type="entry name" value="HP_PGM_like"/>
    <property type="match status" value="1"/>
</dbReference>
<feature type="region of interest" description="Disordered" evidence="1">
    <location>
        <begin position="799"/>
        <end position="979"/>
    </location>
</feature>
<feature type="region of interest" description="Disordered" evidence="1">
    <location>
        <begin position="486"/>
        <end position="589"/>
    </location>
</feature>
<dbReference type="InterPro" id="IPR029033">
    <property type="entry name" value="His_PPase_superfam"/>
</dbReference>
<keyword evidence="3" id="KW-1185">Reference proteome</keyword>
<feature type="compositionally biased region" description="Pro residues" evidence="1">
    <location>
        <begin position="563"/>
        <end position="572"/>
    </location>
</feature>
<evidence type="ECO:0000313" key="3">
    <source>
        <dbReference type="Proteomes" id="UP000245884"/>
    </source>
</evidence>
<feature type="compositionally biased region" description="Polar residues" evidence="1">
    <location>
        <begin position="740"/>
        <end position="749"/>
    </location>
</feature>
<reference evidence="2 3" key="1">
    <citation type="journal article" date="2018" name="Mol. Biol. Evol.">
        <title>Broad Genomic Sampling Reveals a Smut Pathogenic Ancestry of the Fungal Clade Ustilaginomycotina.</title>
        <authorList>
            <person name="Kijpornyongpan T."/>
            <person name="Mondo S.J."/>
            <person name="Barry K."/>
            <person name="Sandor L."/>
            <person name="Lee J."/>
            <person name="Lipzen A."/>
            <person name="Pangilinan J."/>
            <person name="LaButti K."/>
            <person name="Hainaut M."/>
            <person name="Henrissat B."/>
            <person name="Grigoriev I.V."/>
            <person name="Spatafora J.W."/>
            <person name="Aime M.C."/>
        </authorList>
    </citation>
    <scope>NUCLEOTIDE SEQUENCE [LARGE SCALE GENOMIC DNA]</scope>
    <source>
        <strain evidence="2 3">MCA 5214</strain>
    </source>
</reference>
<dbReference type="InterPro" id="IPR013745">
    <property type="entry name" value="Bit61/PRR5"/>
</dbReference>
<feature type="compositionally biased region" description="Low complexity" evidence="1">
    <location>
        <begin position="515"/>
        <end position="536"/>
    </location>
</feature>
<feature type="region of interest" description="Disordered" evidence="1">
    <location>
        <begin position="636"/>
        <end position="659"/>
    </location>
</feature>
<dbReference type="Pfam" id="PF00300">
    <property type="entry name" value="His_Phos_1"/>
    <property type="match status" value="1"/>
</dbReference>
<sequence length="979" mass="100508">MLDDAELPLRSIYITLVAVVPPPHATLRDAPLNSSALAQAKALATAFARTPIDAIYSSDIKRASQTAHELLEANTTIPPPPLVQTQSLREQATKQDDKAESTQQANARLGTSIRRFILPRLEALRSKSIHVGPADAHVVVVSHEAAIAALLDIFLSYHDPASAFGQPWPDPRASYERVDMEHTSWSRLQVSVPAKEAAEGCFPAPSEVDAQSHPAPPRSDVFVRLVGPQNQSDHLRAFRPTSMRPSSSAGGKASRPVSSQTSRAAPPVPPAKPIQGKAPQPYNQYSASFMSRAMAMGSGSGLGLRNDALDGFHHDVSEPSSSQISGAVGAGSHRLIFPHPTATPSPGASSEGWQTVCSRILPLFDAAAVAATSSMASSSSGAAPFPSLPVEELNDYVALHIRRALERGPARATASLTADLRALLVNGLGRLAIQPSTSASSSAAEEARTLHRLSAAWVAFFSSVLPWVEAVFLPMGTDPVLLSLSSGGSGTASAHAGGGGGGSSQLPSTPLPFPAGAASSDTASSGLASSTFGSSTRLVPPANSAPPGSPLSHAAPLPSSASPKPPTTPLPPTGSSIPAPGAASGPSALRSQRIDVRRLALVAFRDCLVLPAFETLYGLLGRIHALLGIQGEGGLDGTSRQGTQRNATGAAPASWTGDSDRAMDTVRRLTQMTHILRSAHTGDEQQRAVDGLLRALRLGGSAGGGAGRATLTMTGDTSTQGGSVSGGVGWSRPSHPPGTPVSSAGRTMASSSRSPVPPSQSNTSAAAGLGLGLTNGTMSTHGGNAGSVQFSGLPSSMSFSTAAALPTRETERANRRGWAPPPRPRQQRAQSSDTDGTHSADGDRDGNWARRGSVEDQTLATSLNGASLDSHDSSVATVREGQSDGTLDGGVSEGNRAAHSRATSAGSDVALPGAGVSRSSTPYSRRVAGLEMESDARSSHDDGSVSGDDTMEVGGEEGEDFSTPVQRQGATFPVLPAVG</sequence>
<proteinExistence type="predicted"/>
<dbReference type="InterPro" id="IPR013078">
    <property type="entry name" value="His_Pase_superF_clade-1"/>
</dbReference>
<dbReference type="Proteomes" id="UP000245884">
    <property type="component" value="Unassembled WGS sequence"/>
</dbReference>
<feature type="region of interest" description="Disordered" evidence="1">
    <location>
        <begin position="704"/>
        <end position="770"/>
    </location>
</feature>
<feature type="compositionally biased region" description="Low complexity" evidence="1">
    <location>
        <begin position="486"/>
        <end position="495"/>
    </location>
</feature>
<feature type="compositionally biased region" description="Polar residues" evidence="1">
    <location>
        <begin position="638"/>
        <end position="647"/>
    </location>
</feature>
<dbReference type="EMBL" id="KZ819666">
    <property type="protein sequence ID" value="PWN27997.1"/>
    <property type="molecule type" value="Genomic_DNA"/>
</dbReference>
<dbReference type="OrthoDB" id="354304at2759"/>
<feature type="compositionally biased region" description="Low complexity" evidence="1">
    <location>
        <begin position="573"/>
        <end position="588"/>
    </location>
</feature>
<feature type="compositionally biased region" description="Basic and acidic residues" evidence="1">
    <location>
        <begin position="835"/>
        <end position="854"/>
    </location>
</feature>
<dbReference type="STRING" id="1569628.A0A316URT7"/>
<feature type="region of interest" description="Disordered" evidence="1">
    <location>
        <begin position="73"/>
        <end position="105"/>
    </location>
</feature>